<feature type="transmembrane region" description="Helical" evidence="1">
    <location>
        <begin position="134"/>
        <end position="155"/>
    </location>
</feature>
<dbReference type="AlphaFoldDB" id="A0A060DMF6"/>
<dbReference type="Proteomes" id="UP000027186">
    <property type="component" value="Plasmid AbAZ39_p2"/>
</dbReference>
<dbReference type="EMBL" id="CP007795">
    <property type="protein sequence ID" value="AIB15116.1"/>
    <property type="molecule type" value="Genomic_DNA"/>
</dbReference>
<feature type="transmembrane region" description="Helical" evidence="1">
    <location>
        <begin position="12"/>
        <end position="33"/>
    </location>
</feature>
<organism evidence="3 4">
    <name type="scientific">Azospirillum argentinense</name>
    <dbReference type="NCBI Taxonomy" id="2970906"/>
    <lineage>
        <taxon>Bacteria</taxon>
        <taxon>Pseudomonadati</taxon>
        <taxon>Pseudomonadota</taxon>
        <taxon>Alphaproteobacteria</taxon>
        <taxon>Rhodospirillales</taxon>
        <taxon>Azospirillaceae</taxon>
        <taxon>Azospirillum</taxon>
    </lineage>
</organism>
<dbReference type="RefSeq" id="WP_040136472.1">
    <property type="nucleotide sequence ID" value="NZ_CP007795.1"/>
</dbReference>
<evidence type="ECO:0000313" key="3">
    <source>
        <dbReference type="EMBL" id="AIB15116.1"/>
    </source>
</evidence>
<gene>
    <name evidence="3" type="ORF">ABAZ39_24805</name>
</gene>
<feature type="transmembrane region" description="Helical" evidence="1">
    <location>
        <begin position="53"/>
        <end position="74"/>
    </location>
</feature>
<geneLocation type="plasmid" evidence="3 4">
    <name>AbAZ39_p2</name>
</geneLocation>
<feature type="transmembrane region" description="Helical" evidence="1">
    <location>
        <begin position="95"/>
        <end position="122"/>
    </location>
</feature>
<keyword evidence="1" id="KW-1133">Transmembrane helix</keyword>
<reference evidence="3 4" key="1">
    <citation type="journal article" date="2014" name="Genome Announc.">
        <title>Complete Genome Sequence of the Model Rhizosphere Strain Azospirillum brasilense Az39, Successfully Applied in Agriculture.</title>
        <authorList>
            <person name="Rivera D."/>
            <person name="Revale S."/>
            <person name="Molina R."/>
            <person name="Gualpa J."/>
            <person name="Puente M."/>
            <person name="Maroniche G."/>
            <person name="Paris G."/>
            <person name="Baker D."/>
            <person name="Clavijo B."/>
            <person name="McLay K."/>
            <person name="Spaepen S."/>
            <person name="Perticari A."/>
            <person name="Vazquez M."/>
            <person name="Wisniewski-Dye F."/>
            <person name="Watkins C."/>
            <person name="Martinez-Abarca F."/>
            <person name="Vanderleyden J."/>
            <person name="Cassan F."/>
        </authorList>
    </citation>
    <scope>NUCLEOTIDE SEQUENCE [LARGE SCALE GENOMIC DNA]</scope>
    <source>
        <strain evidence="3">Az39</strain>
        <plasmid evidence="3 4">AbAZ39_p2</plasmid>
    </source>
</reference>
<evidence type="ECO:0000259" key="2">
    <source>
        <dbReference type="Pfam" id="PF07331"/>
    </source>
</evidence>
<protein>
    <recommendedName>
        <fullName evidence="2">DUF1468 domain-containing protein</fullName>
    </recommendedName>
</protein>
<sequence length="168" mass="18400">MEHGTQNSDPVVSNRTMEIVVAGLFALVALVVMADSIRVGNGWGSDGPKAGYFPFYVGLIMLVSSLATLAVNLWRHSGERTAFVEKHQLALVLQVLVPSAVFVILTAFLGIYLSAVLFIAFFMHWVGKYPLKTILPVSILVPAGLFVMFEIWFLVPLPKGPVETMFGF</sequence>
<keyword evidence="1" id="KW-0812">Transmembrane</keyword>
<dbReference type="InterPro" id="IPR009936">
    <property type="entry name" value="DUF1468"/>
</dbReference>
<feature type="domain" description="DUF1468" evidence="2">
    <location>
        <begin position="21"/>
        <end position="158"/>
    </location>
</feature>
<keyword evidence="1" id="KW-0472">Membrane</keyword>
<evidence type="ECO:0000313" key="4">
    <source>
        <dbReference type="Proteomes" id="UP000027186"/>
    </source>
</evidence>
<keyword evidence="3" id="KW-0614">Plasmid</keyword>
<dbReference type="KEGG" id="abq:ABAZ39_24805"/>
<evidence type="ECO:0000256" key="1">
    <source>
        <dbReference type="SAM" id="Phobius"/>
    </source>
</evidence>
<name>A0A060DMF6_9PROT</name>
<proteinExistence type="predicted"/>
<dbReference type="Pfam" id="PF07331">
    <property type="entry name" value="TctB"/>
    <property type="match status" value="1"/>
</dbReference>
<accession>A0A060DMF6</accession>